<reference evidence="6" key="3">
    <citation type="submission" date="2015-04" db="UniProtKB">
        <authorList>
            <consortium name="EnsemblPlants"/>
        </authorList>
    </citation>
    <scope>IDENTIFICATION</scope>
    <source>
        <strain evidence="6">cv. Jemalong A17</strain>
    </source>
</reference>
<evidence type="ECO:0000259" key="3">
    <source>
        <dbReference type="PROSITE" id="PS50157"/>
    </source>
</evidence>
<keyword evidence="7" id="KW-1185">Reference proteome</keyword>
<feature type="region of interest" description="Disordered" evidence="2">
    <location>
        <begin position="208"/>
        <end position="242"/>
    </location>
</feature>
<reference evidence="4 7" key="2">
    <citation type="journal article" date="2014" name="BMC Genomics">
        <title>An improved genome release (version Mt4.0) for the model legume Medicago truncatula.</title>
        <authorList>
            <person name="Tang H."/>
            <person name="Krishnakumar V."/>
            <person name="Bidwell S."/>
            <person name="Rosen B."/>
            <person name="Chan A."/>
            <person name="Zhou S."/>
            <person name="Gentzbittel L."/>
            <person name="Childs K.L."/>
            <person name="Yandell M."/>
            <person name="Gundlach H."/>
            <person name="Mayer K.F."/>
            <person name="Schwartz D.C."/>
            <person name="Town C.D."/>
        </authorList>
    </citation>
    <scope>GENOME REANNOTATION</scope>
    <source>
        <strain evidence="4">A17</strain>
        <strain evidence="6 7">cv. Jemalong A17</strain>
    </source>
</reference>
<dbReference type="InterPro" id="IPR013087">
    <property type="entry name" value="Znf_C2H2_type"/>
</dbReference>
<dbReference type="HOGENOM" id="CLU_1112733_0_0_1"/>
<feature type="compositionally biased region" description="Acidic residues" evidence="2">
    <location>
        <begin position="218"/>
        <end position="241"/>
    </location>
</feature>
<dbReference type="PROSITE" id="PS00028">
    <property type="entry name" value="ZINC_FINGER_C2H2_1"/>
    <property type="match status" value="1"/>
</dbReference>
<feature type="domain" description="C2H2-type" evidence="3">
    <location>
        <begin position="68"/>
        <end position="95"/>
    </location>
</feature>
<dbReference type="Pfam" id="PF13912">
    <property type="entry name" value="zf-C2H2_6"/>
    <property type="match status" value="1"/>
</dbReference>
<proteinExistence type="predicted"/>
<reference evidence="5" key="4">
    <citation type="journal article" date="2018" name="Nat. Plants">
        <title>Whole-genome landscape of Medicago truncatula symbiotic genes.</title>
        <authorList>
            <person name="Pecrix Y."/>
            <person name="Gamas P."/>
            <person name="Carrere S."/>
        </authorList>
    </citation>
    <scope>NUCLEOTIDE SEQUENCE</scope>
    <source>
        <tissue evidence="5">Leaves</tissue>
    </source>
</reference>
<dbReference type="EMBL" id="PSQE01000001">
    <property type="protein sequence ID" value="RHN79224.1"/>
    <property type="molecule type" value="Genomic_DNA"/>
</dbReference>
<feature type="compositionally biased region" description="Polar residues" evidence="2">
    <location>
        <begin position="208"/>
        <end position="217"/>
    </location>
</feature>
<evidence type="ECO:0000313" key="5">
    <source>
        <dbReference type="EMBL" id="RHN79224.1"/>
    </source>
</evidence>
<evidence type="ECO:0000313" key="7">
    <source>
        <dbReference type="Proteomes" id="UP000002051"/>
    </source>
</evidence>
<dbReference type="AlphaFoldDB" id="A0A072VU80"/>
<dbReference type="SUPFAM" id="SSF57667">
    <property type="entry name" value="beta-beta-alpha zinc fingers"/>
    <property type="match status" value="1"/>
</dbReference>
<gene>
    <name evidence="4" type="ordered locus">MTR_1g053530</name>
    <name evidence="5" type="ORF">MtrunA17_Chr1g0174861</name>
</gene>
<evidence type="ECO:0000313" key="6">
    <source>
        <dbReference type="EnsemblPlants" id="KEH41670"/>
    </source>
</evidence>
<sequence length="250" mass="28435">MMKNSFSSSHHSIHHKPKNNVVDRENEKLHQGARLYKAYHNSNNLLKPKIQKHEHPQGINIDTLKINHSCVLCSKAFSSIEALNGHMKWHKQNGSKKGSNNCDLDQFPPIDLTKYLPPIRYETKKRSWDYFLDVETVNVAEIMVDMSQQSSANLNVNHRDNKRMKLCSSVDDDEKINEQGGVMQTSGKNNEKNRLVFRLKIAKGLNIQTSQASNQPASDDDDVENNTDEGDESDGESDLEFESNIFGILI</sequence>
<feature type="compositionally biased region" description="Low complexity" evidence="2">
    <location>
        <begin position="1"/>
        <end position="10"/>
    </location>
</feature>
<dbReference type="EnsemblPlants" id="KEH41670">
    <property type="protein sequence ID" value="KEH41670"/>
    <property type="gene ID" value="MTR_1g053530"/>
</dbReference>
<protein>
    <submittedName>
        <fullName evidence="5">Putative transcription factor C2H2 family</fullName>
    </submittedName>
</protein>
<accession>A0A072VU80</accession>
<keyword evidence="1" id="KW-0479">Metal-binding</keyword>
<organism evidence="4 7">
    <name type="scientific">Medicago truncatula</name>
    <name type="common">Barrel medic</name>
    <name type="synonym">Medicago tribuloides</name>
    <dbReference type="NCBI Taxonomy" id="3880"/>
    <lineage>
        <taxon>Eukaryota</taxon>
        <taxon>Viridiplantae</taxon>
        <taxon>Streptophyta</taxon>
        <taxon>Embryophyta</taxon>
        <taxon>Tracheophyta</taxon>
        <taxon>Spermatophyta</taxon>
        <taxon>Magnoliopsida</taxon>
        <taxon>eudicotyledons</taxon>
        <taxon>Gunneridae</taxon>
        <taxon>Pentapetalae</taxon>
        <taxon>rosids</taxon>
        <taxon>fabids</taxon>
        <taxon>Fabales</taxon>
        <taxon>Fabaceae</taxon>
        <taxon>Papilionoideae</taxon>
        <taxon>50 kb inversion clade</taxon>
        <taxon>NPAAA clade</taxon>
        <taxon>Hologalegina</taxon>
        <taxon>IRL clade</taxon>
        <taxon>Trifolieae</taxon>
        <taxon>Medicago</taxon>
    </lineage>
</organism>
<dbReference type="Gramene" id="rna2972">
    <property type="protein sequence ID" value="RHN79224.1"/>
    <property type="gene ID" value="gene2972"/>
</dbReference>
<evidence type="ECO:0000256" key="1">
    <source>
        <dbReference type="PROSITE-ProRule" id="PRU00042"/>
    </source>
</evidence>
<dbReference type="GO" id="GO:0008270">
    <property type="term" value="F:zinc ion binding"/>
    <property type="evidence" value="ECO:0007669"/>
    <property type="project" value="UniProtKB-KW"/>
</dbReference>
<dbReference type="PROSITE" id="PS50157">
    <property type="entry name" value="ZINC_FINGER_C2H2_2"/>
    <property type="match status" value="1"/>
</dbReference>
<evidence type="ECO:0000256" key="2">
    <source>
        <dbReference type="SAM" id="MobiDB-lite"/>
    </source>
</evidence>
<dbReference type="Proteomes" id="UP000002051">
    <property type="component" value="Unassembled WGS sequence"/>
</dbReference>
<name>A0A072VU80_MEDTR</name>
<feature type="region of interest" description="Disordered" evidence="2">
    <location>
        <begin position="1"/>
        <end position="24"/>
    </location>
</feature>
<keyword evidence="1" id="KW-0862">Zinc</keyword>
<evidence type="ECO:0000313" key="4">
    <source>
        <dbReference type="EMBL" id="KEH41670.1"/>
    </source>
</evidence>
<reference evidence="4 7" key="1">
    <citation type="journal article" date="2011" name="Nature">
        <title>The Medicago genome provides insight into the evolution of rhizobial symbioses.</title>
        <authorList>
            <person name="Young N.D."/>
            <person name="Debelle F."/>
            <person name="Oldroyd G.E."/>
            <person name="Geurts R."/>
            <person name="Cannon S.B."/>
            <person name="Udvardi M.K."/>
            <person name="Benedito V.A."/>
            <person name="Mayer K.F."/>
            <person name="Gouzy J."/>
            <person name="Schoof H."/>
            <person name="Van de Peer Y."/>
            <person name="Proost S."/>
            <person name="Cook D.R."/>
            <person name="Meyers B.C."/>
            <person name="Spannagl M."/>
            <person name="Cheung F."/>
            <person name="De Mita S."/>
            <person name="Krishnakumar V."/>
            <person name="Gundlach H."/>
            <person name="Zhou S."/>
            <person name="Mudge J."/>
            <person name="Bharti A.K."/>
            <person name="Murray J.D."/>
            <person name="Naoumkina M.A."/>
            <person name="Rosen B."/>
            <person name="Silverstein K.A."/>
            <person name="Tang H."/>
            <person name="Rombauts S."/>
            <person name="Zhao P.X."/>
            <person name="Zhou P."/>
            <person name="Barbe V."/>
            <person name="Bardou P."/>
            <person name="Bechner M."/>
            <person name="Bellec A."/>
            <person name="Berger A."/>
            <person name="Berges H."/>
            <person name="Bidwell S."/>
            <person name="Bisseling T."/>
            <person name="Choisne N."/>
            <person name="Couloux A."/>
            <person name="Denny R."/>
            <person name="Deshpande S."/>
            <person name="Dai X."/>
            <person name="Doyle J.J."/>
            <person name="Dudez A.M."/>
            <person name="Farmer A.D."/>
            <person name="Fouteau S."/>
            <person name="Franken C."/>
            <person name="Gibelin C."/>
            <person name="Gish J."/>
            <person name="Goldstein S."/>
            <person name="Gonzalez A.J."/>
            <person name="Green P.J."/>
            <person name="Hallab A."/>
            <person name="Hartog M."/>
            <person name="Hua A."/>
            <person name="Humphray S.J."/>
            <person name="Jeong D.H."/>
            <person name="Jing Y."/>
            <person name="Jocker A."/>
            <person name="Kenton S.M."/>
            <person name="Kim D.J."/>
            <person name="Klee K."/>
            <person name="Lai H."/>
            <person name="Lang C."/>
            <person name="Lin S."/>
            <person name="Macmil S.L."/>
            <person name="Magdelenat G."/>
            <person name="Matthews L."/>
            <person name="McCorrison J."/>
            <person name="Monaghan E.L."/>
            <person name="Mun J.H."/>
            <person name="Najar F.Z."/>
            <person name="Nicholson C."/>
            <person name="Noirot C."/>
            <person name="O'Bleness M."/>
            <person name="Paule C.R."/>
            <person name="Poulain J."/>
            <person name="Prion F."/>
            <person name="Qin B."/>
            <person name="Qu C."/>
            <person name="Retzel E.F."/>
            <person name="Riddle C."/>
            <person name="Sallet E."/>
            <person name="Samain S."/>
            <person name="Samson N."/>
            <person name="Sanders I."/>
            <person name="Saurat O."/>
            <person name="Scarpelli C."/>
            <person name="Schiex T."/>
            <person name="Segurens B."/>
            <person name="Severin A.J."/>
            <person name="Sherrier D.J."/>
            <person name="Shi R."/>
            <person name="Sims S."/>
            <person name="Singer S.R."/>
            <person name="Sinharoy S."/>
            <person name="Sterck L."/>
            <person name="Viollet A."/>
            <person name="Wang B.B."/>
            <person name="Wang K."/>
            <person name="Wang M."/>
            <person name="Wang X."/>
            <person name="Warfsmann J."/>
            <person name="Weissenbach J."/>
            <person name="White D.D."/>
            <person name="White J.D."/>
            <person name="Wiley G.B."/>
            <person name="Wincker P."/>
            <person name="Xing Y."/>
            <person name="Yang L."/>
            <person name="Yao Z."/>
            <person name="Ying F."/>
            <person name="Zhai J."/>
            <person name="Zhou L."/>
            <person name="Zuber A."/>
            <person name="Denarie J."/>
            <person name="Dixon R.A."/>
            <person name="May G.D."/>
            <person name="Schwartz D.C."/>
            <person name="Rogers J."/>
            <person name="Quetier F."/>
            <person name="Town C.D."/>
            <person name="Roe B.A."/>
        </authorList>
    </citation>
    <scope>NUCLEOTIDE SEQUENCE [LARGE SCALE GENOMIC DNA]</scope>
    <source>
        <strain evidence="4">A17</strain>
        <strain evidence="6 7">cv. Jemalong A17</strain>
    </source>
</reference>
<dbReference type="Proteomes" id="UP000265566">
    <property type="component" value="Chromosome 1"/>
</dbReference>
<dbReference type="InterPro" id="IPR036236">
    <property type="entry name" value="Znf_C2H2_sf"/>
</dbReference>
<dbReference type="Gene3D" id="3.30.160.60">
    <property type="entry name" value="Classic Zinc Finger"/>
    <property type="match status" value="1"/>
</dbReference>
<dbReference type="EMBL" id="CM001217">
    <property type="protein sequence ID" value="KEH41670.1"/>
    <property type="molecule type" value="Genomic_DNA"/>
</dbReference>
<keyword evidence="1" id="KW-0863">Zinc-finger</keyword>